<accession>A0A6A5GXU4</accession>
<proteinExistence type="predicted"/>
<evidence type="ECO:0000313" key="1">
    <source>
        <dbReference type="EMBL" id="KAF1759355.1"/>
    </source>
</evidence>
<comment type="caution">
    <text evidence="1">The sequence shown here is derived from an EMBL/GenBank/DDBJ whole genome shotgun (WGS) entry which is preliminary data.</text>
</comment>
<sequence>MDPTEALLMHVQKPEEYPITEETVDGVKYIAFGDNAYPSITRTVANYSLESLVCFLRFKDKTHGEYRKEAAAANVEAVTRIDR</sequence>
<gene>
    <name evidence="1" type="ORF">GCK72_015821</name>
</gene>
<protein>
    <submittedName>
        <fullName evidence="1">Uncharacterized protein</fullName>
    </submittedName>
</protein>
<dbReference type="GeneID" id="78776181"/>
<reference evidence="1 2" key="1">
    <citation type="submission" date="2019-12" db="EMBL/GenBank/DDBJ databases">
        <title>Chromosome-level assembly of the Caenorhabditis remanei genome.</title>
        <authorList>
            <person name="Teterina A.A."/>
            <person name="Willis J.H."/>
            <person name="Phillips P.C."/>
        </authorList>
    </citation>
    <scope>NUCLEOTIDE SEQUENCE [LARGE SCALE GENOMIC DNA]</scope>
    <source>
        <strain evidence="1 2">PX506</strain>
        <tissue evidence="1">Whole organism</tissue>
    </source>
</reference>
<dbReference type="AlphaFoldDB" id="A0A6A5GXU4"/>
<evidence type="ECO:0000313" key="2">
    <source>
        <dbReference type="Proteomes" id="UP000483820"/>
    </source>
</evidence>
<dbReference type="CTD" id="78776181"/>
<dbReference type="Proteomes" id="UP000483820">
    <property type="component" value="Chromosome IV"/>
</dbReference>
<dbReference type="KEGG" id="crq:GCK72_015821"/>
<dbReference type="EMBL" id="WUAV01000004">
    <property type="protein sequence ID" value="KAF1759355.1"/>
    <property type="molecule type" value="Genomic_DNA"/>
</dbReference>
<organism evidence="1 2">
    <name type="scientific">Caenorhabditis remanei</name>
    <name type="common">Caenorhabditis vulgaris</name>
    <dbReference type="NCBI Taxonomy" id="31234"/>
    <lineage>
        <taxon>Eukaryota</taxon>
        <taxon>Metazoa</taxon>
        <taxon>Ecdysozoa</taxon>
        <taxon>Nematoda</taxon>
        <taxon>Chromadorea</taxon>
        <taxon>Rhabditida</taxon>
        <taxon>Rhabditina</taxon>
        <taxon>Rhabditomorpha</taxon>
        <taxon>Rhabditoidea</taxon>
        <taxon>Rhabditidae</taxon>
        <taxon>Peloderinae</taxon>
        <taxon>Caenorhabditis</taxon>
    </lineage>
</organism>
<dbReference type="RefSeq" id="XP_053585923.1">
    <property type="nucleotide sequence ID" value="XM_053731151.1"/>
</dbReference>
<name>A0A6A5GXU4_CAERE</name>